<sequence length="270" mass="31195">YRLAVKPLTRAPRDLIKWLETWEQAISTAQRKGVPEALSTRSWFNDFTDAVKPIMDHWVTPYRLFKEKKGKQLTLNYLEVANDFREEVRQARRIVARGAFGPSFAGKEAARQEDAFDDDVESGSDEGERNTGRKRKWDNSPSGRAAKRIECICPACGLFHRLSRCGYIFPEKAPEGFEERDHIRARVNKALEDPKLKMKKLRIPTGITHNHVREWNTQPCTRMEHITMYESGTYNHIAKIWTIKARPYPSKGRLGSEGVCQMEQGGRCWN</sequence>
<evidence type="ECO:0000256" key="1">
    <source>
        <dbReference type="SAM" id="MobiDB-lite"/>
    </source>
</evidence>
<protein>
    <submittedName>
        <fullName evidence="2">Uncharacterized protein</fullName>
    </submittedName>
</protein>
<feature type="compositionally biased region" description="Acidic residues" evidence="1">
    <location>
        <begin position="115"/>
        <end position="125"/>
    </location>
</feature>
<name>A0AAJ0H7Y5_9PEZI</name>
<feature type="region of interest" description="Disordered" evidence="1">
    <location>
        <begin position="106"/>
        <end position="141"/>
    </location>
</feature>
<dbReference type="AlphaFoldDB" id="A0AAJ0H7Y5"/>
<gene>
    <name evidence="2" type="ORF">B0T25DRAFT_614395</name>
</gene>
<reference evidence="2" key="1">
    <citation type="journal article" date="2023" name="Mol. Phylogenet. Evol.">
        <title>Genome-scale phylogeny and comparative genomics of the fungal order Sordariales.</title>
        <authorList>
            <person name="Hensen N."/>
            <person name="Bonometti L."/>
            <person name="Westerberg I."/>
            <person name="Brannstrom I.O."/>
            <person name="Guillou S."/>
            <person name="Cros-Aarteil S."/>
            <person name="Calhoun S."/>
            <person name="Haridas S."/>
            <person name="Kuo A."/>
            <person name="Mondo S."/>
            <person name="Pangilinan J."/>
            <person name="Riley R."/>
            <person name="LaButti K."/>
            <person name="Andreopoulos B."/>
            <person name="Lipzen A."/>
            <person name="Chen C."/>
            <person name="Yan M."/>
            <person name="Daum C."/>
            <person name="Ng V."/>
            <person name="Clum A."/>
            <person name="Steindorff A."/>
            <person name="Ohm R.A."/>
            <person name="Martin F."/>
            <person name="Silar P."/>
            <person name="Natvig D.O."/>
            <person name="Lalanne C."/>
            <person name="Gautier V."/>
            <person name="Ament-Velasquez S.L."/>
            <person name="Kruys A."/>
            <person name="Hutchinson M.I."/>
            <person name="Powell A.J."/>
            <person name="Barry K."/>
            <person name="Miller A.N."/>
            <person name="Grigoriev I.V."/>
            <person name="Debuchy R."/>
            <person name="Gladieux P."/>
            <person name="Hiltunen Thoren M."/>
            <person name="Johannesson H."/>
        </authorList>
    </citation>
    <scope>NUCLEOTIDE SEQUENCE</scope>
    <source>
        <strain evidence="2">CBS 955.72</strain>
    </source>
</reference>
<proteinExistence type="predicted"/>
<organism evidence="2 3">
    <name type="scientific">Lasiosphaeria hispida</name>
    <dbReference type="NCBI Taxonomy" id="260671"/>
    <lineage>
        <taxon>Eukaryota</taxon>
        <taxon>Fungi</taxon>
        <taxon>Dikarya</taxon>
        <taxon>Ascomycota</taxon>
        <taxon>Pezizomycotina</taxon>
        <taxon>Sordariomycetes</taxon>
        <taxon>Sordariomycetidae</taxon>
        <taxon>Sordariales</taxon>
        <taxon>Lasiosphaeriaceae</taxon>
        <taxon>Lasiosphaeria</taxon>
    </lineage>
</organism>
<dbReference type="Proteomes" id="UP001275084">
    <property type="component" value="Unassembled WGS sequence"/>
</dbReference>
<evidence type="ECO:0000313" key="3">
    <source>
        <dbReference type="Proteomes" id="UP001275084"/>
    </source>
</evidence>
<comment type="caution">
    <text evidence="2">The sequence shown here is derived from an EMBL/GenBank/DDBJ whole genome shotgun (WGS) entry which is preliminary data.</text>
</comment>
<keyword evidence="3" id="KW-1185">Reference proteome</keyword>
<feature type="non-terminal residue" evidence="2">
    <location>
        <position position="1"/>
    </location>
</feature>
<dbReference type="EMBL" id="JAUIQD010000007">
    <property type="protein sequence ID" value="KAK3343404.1"/>
    <property type="molecule type" value="Genomic_DNA"/>
</dbReference>
<accession>A0AAJ0H7Y5</accession>
<evidence type="ECO:0000313" key="2">
    <source>
        <dbReference type="EMBL" id="KAK3343404.1"/>
    </source>
</evidence>
<reference evidence="2" key="2">
    <citation type="submission" date="2023-06" db="EMBL/GenBank/DDBJ databases">
        <authorList>
            <consortium name="Lawrence Berkeley National Laboratory"/>
            <person name="Haridas S."/>
            <person name="Hensen N."/>
            <person name="Bonometti L."/>
            <person name="Westerberg I."/>
            <person name="Brannstrom I.O."/>
            <person name="Guillou S."/>
            <person name="Cros-Aarteil S."/>
            <person name="Calhoun S."/>
            <person name="Kuo A."/>
            <person name="Mondo S."/>
            <person name="Pangilinan J."/>
            <person name="Riley R."/>
            <person name="Labutti K."/>
            <person name="Andreopoulos B."/>
            <person name="Lipzen A."/>
            <person name="Chen C."/>
            <person name="Yanf M."/>
            <person name="Daum C."/>
            <person name="Ng V."/>
            <person name="Clum A."/>
            <person name="Steindorff A."/>
            <person name="Ohm R."/>
            <person name="Martin F."/>
            <person name="Silar P."/>
            <person name="Natvig D."/>
            <person name="Lalanne C."/>
            <person name="Gautier V."/>
            <person name="Ament-Velasquez S.L."/>
            <person name="Kruys A."/>
            <person name="Hutchinson M.I."/>
            <person name="Powell A.J."/>
            <person name="Barry K."/>
            <person name="Miller A.N."/>
            <person name="Grigoriev I.V."/>
            <person name="Debuchy R."/>
            <person name="Gladieux P."/>
            <person name="Thoren M.H."/>
            <person name="Johannesson H."/>
        </authorList>
    </citation>
    <scope>NUCLEOTIDE SEQUENCE</scope>
    <source>
        <strain evidence="2">CBS 955.72</strain>
    </source>
</reference>